<dbReference type="GO" id="GO:0005524">
    <property type="term" value="F:ATP binding"/>
    <property type="evidence" value="ECO:0007669"/>
    <property type="project" value="UniProtKB-UniRule"/>
</dbReference>
<feature type="binding site" description="in other chain" evidence="8">
    <location>
        <begin position="271"/>
        <end position="272"/>
    </location>
    <ligand>
        <name>deamido-NAD(+)</name>
        <dbReference type="ChEBI" id="CHEBI:58437"/>
        <note>ligand shared between two neighboring subunits</note>
    </ligand>
</feature>
<evidence type="ECO:0000256" key="8">
    <source>
        <dbReference type="HAMAP-Rule" id="MF_00193"/>
    </source>
</evidence>
<feature type="domain" description="NAD/GMP synthase" evidence="11">
    <location>
        <begin position="33"/>
        <end position="275"/>
    </location>
</feature>
<accession>A0A6S7FNJ7</accession>
<comment type="catalytic activity">
    <reaction evidence="8 10">
        <text>deamido-NAD(+) + NH4(+) + ATP = AMP + diphosphate + NAD(+) + H(+)</text>
        <dbReference type="Rhea" id="RHEA:21188"/>
        <dbReference type="ChEBI" id="CHEBI:15378"/>
        <dbReference type="ChEBI" id="CHEBI:28938"/>
        <dbReference type="ChEBI" id="CHEBI:30616"/>
        <dbReference type="ChEBI" id="CHEBI:33019"/>
        <dbReference type="ChEBI" id="CHEBI:57540"/>
        <dbReference type="ChEBI" id="CHEBI:58437"/>
        <dbReference type="ChEBI" id="CHEBI:456215"/>
        <dbReference type="EC" id="6.3.1.5"/>
    </reaction>
</comment>
<evidence type="ECO:0000313" key="12">
    <source>
        <dbReference type="EMBL" id="CAB3939182.1"/>
    </source>
</evidence>
<dbReference type="UniPathway" id="UPA00253">
    <property type="reaction ID" value="UER00333"/>
</dbReference>
<keyword evidence="3 8" id="KW-0479">Metal-binding</keyword>
<organism evidence="12 13">
    <name type="scientific">Achromobacter insolitus</name>
    <dbReference type="NCBI Taxonomy" id="217204"/>
    <lineage>
        <taxon>Bacteria</taxon>
        <taxon>Pseudomonadati</taxon>
        <taxon>Pseudomonadota</taxon>
        <taxon>Betaproteobacteria</taxon>
        <taxon>Burkholderiales</taxon>
        <taxon>Alcaligenaceae</taxon>
        <taxon>Achromobacter</taxon>
    </lineage>
</organism>
<dbReference type="RefSeq" id="WP_104653881.1">
    <property type="nucleotide sequence ID" value="NZ_CP038034.1"/>
</dbReference>
<evidence type="ECO:0000256" key="5">
    <source>
        <dbReference type="ARBA" id="ARBA00022840"/>
    </source>
</evidence>
<feature type="binding site" evidence="8">
    <location>
        <position position="60"/>
    </location>
    <ligand>
        <name>Mg(2+)</name>
        <dbReference type="ChEBI" id="CHEBI:18420"/>
    </ligand>
</feature>
<evidence type="ECO:0000313" key="13">
    <source>
        <dbReference type="Proteomes" id="UP000494183"/>
    </source>
</evidence>
<comment type="pathway">
    <text evidence="8">Cofactor biosynthesis; NAD(+) biosynthesis; NAD(+) from deamido-NAD(+) (ammonia route): step 1/1.</text>
</comment>
<evidence type="ECO:0000256" key="3">
    <source>
        <dbReference type="ARBA" id="ARBA00022723"/>
    </source>
</evidence>
<dbReference type="InterPro" id="IPR022310">
    <property type="entry name" value="NAD/GMP_synthase"/>
</dbReference>
<dbReference type="EMBL" id="CADILH010000014">
    <property type="protein sequence ID" value="CAB3939182.1"/>
    <property type="molecule type" value="Genomic_DNA"/>
</dbReference>
<feature type="binding site" evidence="8">
    <location>
        <position position="200"/>
    </location>
    <ligand>
        <name>ATP</name>
        <dbReference type="ChEBI" id="CHEBI:30616"/>
    </ligand>
</feature>
<dbReference type="PANTHER" id="PTHR23090:SF7">
    <property type="entry name" value="NH(3)-DEPENDENT NAD(+) SYNTHETASE"/>
    <property type="match status" value="1"/>
</dbReference>
<protein>
    <recommendedName>
        <fullName evidence="8 10">NH(3)-dependent NAD(+) synthetase</fullName>
        <ecNumber evidence="8 10">6.3.1.5</ecNumber>
    </recommendedName>
</protein>
<dbReference type="Pfam" id="PF02540">
    <property type="entry name" value="NAD_synthase"/>
    <property type="match status" value="1"/>
</dbReference>
<sequence>MKQAMLAETEARRDEIARYLGVNPDCDIDAELERRTVFLADCLLAARKDAYVIGVSGGVDSLVAGRIAQLAVQRLRSSGHVCTLVAARLPYGTQSDEQDARQAMDFIAPGRRLTINIQPAVDALRMALEAAAIEYGGEQAEDFIVGNMKARQRMMALYAIAGAGRGLVVGTDNAAEMLTGFFTKHGDGAADVMPLSGLTKRCVREMAAALGAPSSLVMKTPTADLETLRPLRSDEEALGVTYQEIDDFLEGRPVEQAVAEHLIRLFDASAHKRQPAPTPQAPSARV</sequence>
<evidence type="ECO:0000259" key="11">
    <source>
        <dbReference type="Pfam" id="PF02540"/>
    </source>
</evidence>
<evidence type="ECO:0000256" key="2">
    <source>
        <dbReference type="ARBA" id="ARBA00022598"/>
    </source>
</evidence>
<dbReference type="Proteomes" id="UP000494183">
    <property type="component" value="Unassembled WGS sequence"/>
</dbReference>
<dbReference type="NCBIfam" id="NF001979">
    <property type="entry name" value="PRK00768.1"/>
    <property type="match status" value="1"/>
</dbReference>
<keyword evidence="5 8" id="KW-0067">ATP-binding</keyword>
<comment type="function">
    <text evidence="8">Catalyzes the ATP-dependent amidation of deamido-NAD to form NAD. Uses ammonia as a nitrogen source.</text>
</comment>
<feature type="binding site" description="in other chain" evidence="8">
    <location>
        <position position="151"/>
    </location>
    <ligand>
        <name>deamido-NAD(+)</name>
        <dbReference type="ChEBI" id="CHEBI:58437"/>
        <note>ligand shared between two neighboring subunits</note>
    </ligand>
</feature>
<feature type="binding site" evidence="8">
    <location>
        <position position="191"/>
    </location>
    <ligand>
        <name>deamido-NAD(+)</name>
        <dbReference type="ChEBI" id="CHEBI:58437"/>
        <note>ligand shared between two neighboring subunits</note>
    </ligand>
</feature>
<dbReference type="InterPro" id="IPR003694">
    <property type="entry name" value="NAD_synthase"/>
</dbReference>
<evidence type="ECO:0000256" key="9">
    <source>
        <dbReference type="RuleBase" id="RU003811"/>
    </source>
</evidence>
<feature type="binding site" evidence="8">
    <location>
        <position position="176"/>
    </location>
    <ligand>
        <name>Mg(2+)</name>
        <dbReference type="ChEBI" id="CHEBI:18420"/>
    </ligand>
</feature>
<dbReference type="GO" id="GO:0003952">
    <property type="term" value="F:NAD+ synthase (glutamine-hydrolyzing) activity"/>
    <property type="evidence" value="ECO:0007669"/>
    <property type="project" value="InterPro"/>
</dbReference>
<dbReference type="NCBIfam" id="TIGR00552">
    <property type="entry name" value="nadE"/>
    <property type="match status" value="1"/>
</dbReference>
<dbReference type="AlphaFoldDB" id="A0A6S7FNJ7"/>
<feature type="binding site" evidence="8">
    <location>
        <position position="171"/>
    </location>
    <ligand>
        <name>ATP</name>
        <dbReference type="ChEBI" id="CHEBI:30616"/>
    </ligand>
</feature>
<dbReference type="PANTHER" id="PTHR23090">
    <property type="entry name" value="NH 3 /GLUTAMINE-DEPENDENT NAD + SYNTHETASE"/>
    <property type="match status" value="1"/>
</dbReference>
<dbReference type="EC" id="6.3.1.5" evidence="8 10"/>
<proteinExistence type="inferred from homology"/>
<dbReference type="GO" id="GO:0005737">
    <property type="term" value="C:cytoplasm"/>
    <property type="evidence" value="ECO:0007669"/>
    <property type="project" value="InterPro"/>
</dbReference>
<keyword evidence="7 8" id="KW-0520">NAD</keyword>
<keyword evidence="6 8" id="KW-0460">Magnesium</keyword>
<name>A0A6S7FNJ7_9BURK</name>
<dbReference type="GO" id="GO:0046872">
    <property type="term" value="F:metal ion binding"/>
    <property type="evidence" value="ECO:0007669"/>
    <property type="project" value="UniProtKB-KW"/>
</dbReference>
<comment type="similarity">
    <text evidence="1 8 9">Belongs to the NAD synthetase family.</text>
</comment>
<comment type="subunit">
    <text evidence="8">Homodimer.</text>
</comment>
<dbReference type="InterPro" id="IPR022926">
    <property type="entry name" value="NH(3)-dep_NAD(+)_synth"/>
</dbReference>
<evidence type="ECO:0000256" key="4">
    <source>
        <dbReference type="ARBA" id="ARBA00022741"/>
    </source>
</evidence>
<evidence type="ECO:0000256" key="7">
    <source>
        <dbReference type="ARBA" id="ARBA00023027"/>
    </source>
</evidence>
<evidence type="ECO:0000256" key="6">
    <source>
        <dbReference type="ARBA" id="ARBA00022842"/>
    </source>
</evidence>
<feature type="binding site" evidence="8">
    <location>
        <begin position="54"/>
        <end position="61"/>
    </location>
    <ligand>
        <name>ATP</name>
        <dbReference type="ChEBI" id="CHEBI:30616"/>
    </ligand>
</feature>
<evidence type="ECO:0000256" key="10">
    <source>
        <dbReference type="RuleBase" id="RU003812"/>
    </source>
</evidence>
<reference evidence="12 13" key="1">
    <citation type="submission" date="2020-04" db="EMBL/GenBank/DDBJ databases">
        <authorList>
            <person name="De Canck E."/>
        </authorList>
    </citation>
    <scope>NUCLEOTIDE SEQUENCE [LARGE SCALE GENOMIC DNA]</scope>
    <source>
        <strain evidence="12 13">LMG 6000</strain>
    </source>
</reference>
<keyword evidence="2 8" id="KW-0436">Ligase</keyword>
<feature type="binding site" description="in other chain" evidence="8">
    <location>
        <position position="184"/>
    </location>
    <ligand>
        <name>deamido-NAD(+)</name>
        <dbReference type="ChEBI" id="CHEBI:58437"/>
        <note>ligand shared between two neighboring subunits</note>
    </ligand>
</feature>
<keyword evidence="13" id="KW-1185">Reference proteome</keyword>
<evidence type="ECO:0000256" key="1">
    <source>
        <dbReference type="ARBA" id="ARBA00005859"/>
    </source>
</evidence>
<dbReference type="Gene3D" id="3.40.50.620">
    <property type="entry name" value="HUPs"/>
    <property type="match status" value="1"/>
</dbReference>
<dbReference type="HAMAP" id="MF_00193">
    <property type="entry name" value="NadE_ammonia_dep"/>
    <property type="match status" value="1"/>
</dbReference>
<dbReference type="GO" id="GO:0009435">
    <property type="term" value="P:NAD+ biosynthetic process"/>
    <property type="evidence" value="ECO:0007669"/>
    <property type="project" value="UniProtKB-UniRule"/>
</dbReference>
<feature type="binding site" evidence="8">
    <location>
        <position position="222"/>
    </location>
    <ligand>
        <name>ATP</name>
        <dbReference type="ChEBI" id="CHEBI:30616"/>
    </ligand>
</feature>
<dbReference type="InterPro" id="IPR014729">
    <property type="entry name" value="Rossmann-like_a/b/a_fold"/>
</dbReference>
<keyword evidence="4 8" id="KW-0547">Nucleotide-binding</keyword>
<dbReference type="SUPFAM" id="SSF52402">
    <property type="entry name" value="Adenine nucleotide alpha hydrolases-like"/>
    <property type="match status" value="1"/>
</dbReference>
<dbReference type="CDD" id="cd00553">
    <property type="entry name" value="NAD_synthase"/>
    <property type="match status" value="1"/>
</dbReference>
<dbReference type="GO" id="GO:0008795">
    <property type="term" value="F:NAD+ synthase activity"/>
    <property type="evidence" value="ECO:0007669"/>
    <property type="project" value="UniProtKB-UniRule"/>
</dbReference>
<gene>
    <name evidence="12" type="primary">nadE_2</name>
    <name evidence="8" type="synonym">nadE</name>
    <name evidence="12" type="ORF">LMG6000_06097</name>
</gene>
<dbReference type="GO" id="GO:0004359">
    <property type="term" value="F:glutaminase activity"/>
    <property type="evidence" value="ECO:0007669"/>
    <property type="project" value="InterPro"/>
</dbReference>